<protein>
    <submittedName>
        <fullName evidence="1">Uncharacterized protein</fullName>
    </submittedName>
</protein>
<evidence type="ECO:0000313" key="2">
    <source>
        <dbReference type="Proteomes" id="UP000887116"/>
    </source>
</evidence>
<name>A0A8X6FSA4_TRICU</name>
<accession>A0A8X6FSA4</accession>
<sequence>MARLDKMVSGRVKGNSLEGFALNRKGGKACDARGLKLIPQDPNNLCGRRNDRNSIRRFMNERNGRISSLRGSPLQTDLLA</sequence>
<dbReference type="AlphaFoldDB" id="A0A8X6FSA4"/>
<dbReference type="Proteomes" id="UP000887116">
    <property type="component" value="Unassembled WGS sequence"/>
</dbReference>
<gene>
    <name evidence="1" type="ORF">TNCT_242271</name>
</gene>
<keyword evidence="2" id="KW-1185">Reference proteome</keyword>
<organism evidence="1 2">
    <name type="scientific">Trichonephila clavata</name>
    <name type="common">Joro spider</name>
    <name type="synonym">Nephila clavata</name>
    <dbReference type="NCBI Taxonomy" id="2740835"/>
    <lineage>
        <taxon>Eukaryota</taxon>
        <taxon>Metazoa</taxon>
        <taxon>Ecdysozoa</taxon>
        <taxon>Arthropoda</taxon>
        <taxon>Chelicerata</taxon>
        <taxon>Arachnida</taxon>
        <taxon>Araneae</taxon>
        <taxon>Araneomorphae</taxon>
        <taxon>Entelegynae</taxon>
        <taxon>Araneoidea</taxon>
        <taxon>Nephilidae</taxon>
        <taxon>Trichonephila</taxon>
    </lineage>
</organism>
<dbReference type="EMBL" id="BMAO01030153">
    <property type="protein sequence ID" value="GFQ66073.1"/>
    <property type="molecule type" value="Genomic_DNA"/>
</dbReference>
<comment type="caution">
    <text evidence="1">The sequence shown here is derived from an EMBL/GenBank/DDBJ whole genome shotgun (WGS) entry which is preliminary data.</text>
</comment>
<proteinExistence type="predicted"/>
<reference evidence="1" key="1">
    <citation type="submission" date="2020-07" db="EMBL/GenBank/DDBJ databases">
        <title>Multicomponent nature underlies the extraordinary mechanical properties of spider dragline silk.</title>
        <authorList>
            <person name="Kono N."/>
            <person name="Nakamura H."/>
            <person name="Mori M."/>
            <person name="Yoshida Y."/>
            <person name="Ohtoshi R."/>
            <person name="Malay A.D."/>
            <person name="Moran D.A.P."/>
            <person name="Tomita M."/>
            <person name="Numata K."/>
            <person name="Arakawa K."/>
        </authorList>
    </citation>
    <scope>NUCLEOTIDE SEQUENCE</scope>
</reference>
<evidence type="ECO:0000313" key="1">
    <source>
        <dbReference type="EMBL" id="GFQ66073.1"/>
    </source>
</evidence>